<dbReference type="PANTHER" id="PTHR42852">
    <property type="entry name" value="THIOL:DISULFIDE INTERCHANGE PROTEIN DSBE"/>
    <property type="match status" value="1"/>
</dbReference>
<keyword evidence="1" id="KW-0732">Signal</keyword>
<name>A0ABW3RJ69_9SPHI</name>
<dbReference type="Pfam" id="PF13905">
    <property type="entry name" value="Thioredoxin_8"/>
    <property type="match status" value="1"/>
</dbReference>
<evidence type="ECO:0000259" key="2">
    <source>
        <dbReference type="PROSITE" id="PS51352"/>
    </source>
</evidence>
<evidence type="ECO:0000256" key="1">
    <source>
        <dbReference type="SAM" id="SignalP"/>
    </source>
</evidence>
<dbReference type="SUPFAM" id="SSF52833">
    <property type="entry name" value="Thioredoxin-like"/>
    <property type="match status" value="1"/>
</dbReference>
<protein>
    <submittedName>
        <fullName evidence="3">TlpA family protein disulfide reductase</fullName>
    </submittedName>
</protein>
<dbReference type="PANTHER" id="PTHR42852:SF18">
    <property type="entry name" value="CHROMOSOME UNDETERMINED SCAFFOLD_47, WHOLE GENOME SHOTGUN SEQUENCE"/>
    <property type="match status" value="1"/>
</dbReference>
<reference evidence="4" key="1">
    <citation type="journal article" date="2019" name="Int. J. Syst. Evol. Microbiol.">
        <title>The Global Catalogue of Microorganisms (GCM) 10K type strain sequencing project: providing services to taxonomists for standard genome sequencing and annotation.</title>
        <authorList>
            <consortium name="The Broad Institute Genomics Platform"/>
            <consortium name="The Broad Institute Genome Sequencing Center for Infectious Disease"/>
            <person name="Wu L."/>
            <person name="Ma J."/>
        </authorList>
    </citation>
    <scope>NUCLEOTIDE SEQUENCE [LARGE SCALE GENOMIC DNA]</scope>
    <source>
        <strain evidence="4">CCUG 52468</strain>
    </source>
</reference>
<dbReference type="EMBL" id="JBHTKY010000006">
    <property type="protein sequence ID" value="MFD1165225.1"/>
    <property type="molecule type" value="Genomic_DNA"/>
</dbReference>
<dbReference type="CDD" id="cd02966">
    <property type="entry name" value="TlpA_like_family"/>
    <property type="match status" value="1"/>
</dbReference>
<dbReference type="Proteomes" id="UP001597205">
    <property type="component" value="Unassembled WGS sequence"/>
</dbReference>
<feature type="signal peptide" evidence="1">
    <location>
        <begin position="1"/>
        <end position="20"/>
    </location>
</feature>
<sequence length="356" mass="41271">MNFKPIFTSLITLISISSLAQDPSNATLKISDSAPPLFIKEWVKGEPIKEYEKGKVYIVEFWATWCKPCIAAMPHLSELKRKNKDQLEIIGVSVFEDKNTTSEDIQEFVLNMGDKMDYHVAIDDNNKMIDNWFNTTNDNKGIPKSFVIDQNSKLAWFGHPKDLEPVINKILAGEWELQSASKEKNEEKNFRELEVHFLDSMNNYIYDLNAKKLNESEINQKTLDKINEFMVANPELENTPIPTFYIMQSLLSLDPKKAYEYGNSILTSKEIVFKPAWSIVEVIRYHENENKSTLPPEIYLLGAKAFQEYIDQSEYQKVLDLPKHYKNISEWYLKANEEQLAKEALQKANLPRQNTN</sequence>
<feature type="domain" description="Thioredoxin" evidence="2">
    <location>
        <begin position="28"/>
        <end position="176"/>
    </location>
</feature>
<comment type="caution">
    <text evidence="3">The sequence shown here is derived from an EMBL/GenBank/DDBJ whole genome shotgun (WGS) entry which is preliminary data.</text>
</comment>
<gene>
    <name evidence="3" type="ORF">ACFQ2C_06360</name>
</gene>
<dbReference type="InterPro" id="IPR012336">
    <property type="entry name" value="Thioredoxin-like_fold"/>
</dbReference>
<dbReference type="InterPro" id="IPR036249">
    <property type="entry name" value="Thioredoxin-like_sf"/>
</dbReference>
<dbReference type="Gene3D" id="3.40.30.10">
    <property type="entry name" value="Glutaredoxin"/>
    <property type="match status" value="1"/>
</dbReference>
<dbReference type="InterPro" id="IPR013766">
    <property type="entry name" value="Thioredoxin_domain"/>
</dbReference>
<organism evidence="3 4">
    <name type="scientific">Sphingobacterium daejeonense</name>
    <dbReference type="NCBI Taxonomy" id="371142"/>
    <lineage>
        <taxon>Bacteria</taxon>
        <taxon>Pseudomonadati</taxon>
        <taxon>Bacteroidota</taxon>
        <taxon>Sphingobacteriia</taxon>
        <taxon>Sphingobacteriales</taxon>
        <taxon>Sphingobacteriaceae</taxon>
        <taxon>Sphingobacterium</taxon>
    </lineage>
</organism>
<proteinExistence type="predicted"/>
<dbReference type="InterPro" id="IPR050553">
    <property type="entry name" value="Thioredoxin_ResA/DsbE_sf"/>
</dbReference>
<keyword evidence="4" id="KW-1185">Reference proteome</keyword>
<evidence type="ECO:0000313" key="4">
    <source>
        <dbReference type="Proteomes" id="UP001597205"/>
    </source>
</evidence>
<feature type="chain" id="PRO_5046872834" evidence="1">
    <location>
        <begin position="21"/>
        <end position="356"/>
    </location>
</feature>
<accession>A0ABW3RJ69</accession>
<evidence type="ECO:0000313" key="3">
    <source>
        <dbReference type="EMBL" id="MFD1165225.1"/>
    </source>
</evidence>
<dbReference type="PROSITE" id="PS51352">
    <property type="entry name" value="THIOREDOXIN_2"/>
    <property type="match status" value="1"/>
</dbReference>